<accession>A0A481Z0P0</accession>
<evidence type="ECO:0000256" key="2">
    <source>
        <dbReference type="ARBA" id="ARBA00009446"/>
    </source>
</evidence>
<dbReference type="InterPro" id="IPR006171">
    <property type="entry name" value="TOPRIM_dom"/>
</dbReference>
<keyword evidence="7" id="KW-0238">DNA-binding</keyword>
<dbReference type="NCBIfam" id="TIGR01051">
    <property type="entry name" value="topA_bact"/>
    <property type="match status" value="1"/>
</dbReference>
<dbReference type="PROSITE" id="PS50880">
    <property type="entry name" value="TOPRIM"/>
    <property type="match status" value="1"/>
</dbReference>
<evidence type="ECO:0000256" key="7">
    <source>
        <dbReference type="ARBA" id="ARBA00023125"/>
    </source>
</evidence>
<dbReference type="SMART" id="SM00493">
    <property type="entry name" value="TOPRIM"/>
    <property type="match status" value="1"/>
</dbReference>
<dbReference type="InterPro" id="IPR013497">
    <property type="entry name" value="Topo_IA_cen"/>
</dbReference>
<dbReference type="Gene3D" id="3.40.50.140">
    <property type="match status" value="1"/>
</dbReference>
<keyword evidence="4" id="KW-0479">Metal-binding</keyword>
<feature type="region of interest" description="Disordered" evidence="9">
    <location>
        <begin position="799"/>
        <end position="850"/>
    </location>
</feature>
<dbReference type="Pfam" id="PF01131">
    <property type="entry name" value="Topoisom_bac"/>
    <property type="match status" value="2"/>
</dbReference>
<evidence type="ECO:0000313" key="12">
    <source>
        <dbReference type="EMBL" id="QBK88645.1"/>
    </source>
</evidence>
<dbReference type="HAMAP" id="MF_00952">
    <property type="entry name" value="Topoisom_1_prok"/>
    <property type="match status" value="1"/>
</dbReference>
<dbReference type="InterPro" id="IPR028612">
    <property type="entry name" value="Topoisom_1_IA"/>
</dbReference>
<name>A0A481Z0P0_9VIRU</name>
<evidence type="ECO:0000256" key="3">
    <source>
        <dbReference type="ARBA" id="ARBA00012891"/>
    </source>
</evidence>
<keyword evidence="8 12" id="KW-0413">Isomerase</keyword>
<dbReference type="EMBL" id="MK500394">
    <property type="protein sequence ID" value="QBK88645.1"/>
    <property type="molecule type" value="Genomic_DNA"/>
</dbReference>
<dbReference type="PROSITE" id="PS52039">
    <property type="entry name" value="TOPO_IA_2"/>
    <property type="match status" value="1"/>
</dbReference>
<dbReference type="InterPro" id="IPR003601">
    <property type="entry name" value="Topo_IA_2"/>
</dbReference>
<feature type="compositionally biased region" description="Basic residues" evidence="9">
    <location>
        <begin position="822"/>
        <end position="850"/>
    </location>
</feature>
<dbReference type="InterPro" id="IPR013825">
    <property type="entry name" value="Topo_IA_cen_sub2"/>
</dbReference>
<dbReference type="GO" id="GO:0003677">
    <property type="term" value="F:DNA binding"/>
    <property type="evidence" value="ECO:0007669"/>
    <property type="project" value="UniProtKB-KW"/>
</dbReference>
<organism evidence="12">
    <name type="scientific">Mimivirus LCMiAC01</name>
    <dbReference type="NCBI Taxonomy" id="2506608"/>
    <lineage>
        <taxon>Viruses</taxon>
        <taxon>Varidnaviria</taxon>
        <taxon>Bamfordvirae</taxon>
        <taxon>Nucleocytoviricota</taxon>
        <taxon>Megaviricetes</taxon>
        <taxon>Imitervirales</taxon>
        <taxon>Mimiviridae</taxon>
        <taxon>Klosneuvirinae</taxon>
    </lineage>
</organism>
<dbReference type="EC" id="5.6.2.1" evidence="3"/>
<dbReference type="Gene3D" id="1.10.460.10">
    <property type="entry name" value="Topoisomerase I, domain 2"/>
    <property type="match status" value="1"/>
</dbReference>
<keyword evidence="6" id="KW-0799">Topoisomerase</keyword>
<comment type="similarity">
    <text evidence="2">Belongs to the type IA topoisomerase family.</text>
</comment>
<evidence type="ECO:0000256" key="9">
    <source>
        <dbReference type="SAM" id="MobiDB-lite"/>
    </source>
</evidence>
<dbReference type="SUPFAM" id="SSF56712">
    <property type="entry name" value="Prokaryotic type I DNA topoisomerase"/>
    <property type="match status" value="1"/>
</dbReference>
<dbReference type="PRINTS" id="PR00417">
    <property type="entry name" value="PRTPISMRASEI"/>
</dbReference>
<evidence type="ECO:0000256" key="8">
    <source>
        <dbReference type="ARBA" id="ARBA00023235"/>
    </source>
</evidence>
<dbReference type="Gene3D" id="1.10.290.10">
    <property type="entry name" value="Topoisomerase I, domain 4"/>
    <property type="match status" value="1"/>
</dbReference>
<comment type="catalytic activity">
    <reaction evidence="1">
        <text>ATP-independent breakage of single-stranded DNA, followed by passage and rejoining.</text>
        <dbReference type="EC" id="5.6.2.1"/>
    </reaction>
</comment>
<reference evidence="12" key="1">
    <citation type="journal article" date="2019" name="MBio">
        <title>Virus Genomes from Deep Sea Sediments Expand the Ocean Megavirome and Support Independent Origins of Viral Gigantism.</title>
        <authorList>
            <person name="Backstrom D."/>
            <person name="Yutin N."/>
            <person name="Jorgensen S.L."/>
            <person name="Dharamshi J."/>
            <person name="Homa F."/>
            <person name="Zaremba-Niedwiedzka K."/>
            <person name="Spang A."/>
            <person name="Wolf Y.I."/>
            <person name="Koonin E.V."/>
            <person name="Ettema T.J."/>
        </authorList>
    </citation>
    <scope>NUCLEOTIDE SEQUENCE</scope>
</reference>
<evidence type="ECO:0000259" key="10">
    <source>
        <dbReference type="PROSITE" id="PS50880"/>
    </source>
</evidence>
<dbReference type="CDD" id="cd00186">
    <property type="entry name" value="TOP1Ac"/>
    <property type="match status" value="1"/>
</dbReference>
<dbReference type="SMART" id="SM00437">
    <property type="entry name" value="TOP1Ac"/>
    <property type="match status" value="1"/>
</dbReference>
<dbReference type="Gene3D" id="2.70.20.10">
    <property type="entry name" value="Topoisomerase I, domain 3"/>
    <property type="match status" value="1"/>
</dbReference>
<feature type="domain" description="Toprim" evidence="10">
    <location>
        <begin position="5"/>
        <end position="115"/>
    </location>
</feature>
<feature type="domain" description="Topo IA-type catalytic" evidence="11">
    <location>
        <begin position="129"/>
        <end position="598"/>
    </location>
</feature>
<feature type="compositionally biased region" description="Basic and acidic residues" evidence="9">
    <location>
        <begin position="805"/>
        <end position="817"/>
    </location>
</feature>
<sequence length="850" mass="96866">MSKSYTLVILESPGKVNKVQQILGKGYKAIASVGHIIDLDPKSISVKIDKDFEPIYKPVPRQRKTIQALKAAAKKASKIIFMCDNDREGEQIAWSVAYVTGTKNPQKIIFNSITKTAILEGMKNPVPLDQNLINAQKARRILDRLVGYELSPLLWKNIQPKLSAGRVQSVVVKIIIDRENEINDFLKTGDSSYFKFNGTFLTNKIKQIITNLHDLVSINKDGIYKGGLAKIKTEEESRKFLKNAIKSIYTVENVYDKKRESNPSAPYTTSTLQQDASRKLGFAVKRTMMAAQHLYESGNITYMRTDSTNLSKEALNNIKKYVISTYGNKYYRKKIYAKKVKHIQEAHEAVRPTHINIIDVKNGGKIGSDEKNLYKLIWRRIVASQMMPAVYKVTTIQIFISHVKKYYFGTSIDNLIFPGYLAVYNIANNGSNNNKNVKIPDPGTKLNVGSITGTQTYLQPPGRYTEASLINKMDPKNLNIGRPATYASIIAKIQDRRYVRRDDILGKEKTALILSWGGKSTYKITEDSKTIMVGKENKKFVPTMIGRLVTDYLTTGFPKIMDYAFTADMEEKLDDIAKGKRNWVKTLQIFYKDFHSQVEKLKKQGSLIKEKYTKILGQDPKTGVDVVATIGKYGPMVKLCLTKTKCKIGPIKEPLTLDNITLKDALKILEYPKELGTYKKKKILLKIGKYGNYLTHGNKNYRLDTGDITFSEAKKIIDEIDKERKKKHLVEFQSKTKLYVVLEGKFGKYIRVTPLKGKTKGYNIPLLKDVKIEDLTLEKVLEIEKNYFEYKKTKWKKKKKAKSTTKTDNKSKTDNKKTGGTTKKRTHNKKKLISKKTIRKAKRNKINIIE</sequence>
<evidence type="ECO:0000259" key="11">
    <source>
        <dbReference type="PROSITE" id="PS52039"/>
    </source>
</evidence>
<dbReference type="InterPro" id="IPR000380">
    <property type="entry name" value="Topo_IA"/>
</dbReference>
<dbReference type="InterPro" id="IPR013826">
    <property type="entry name" value="Topo_IA_cen_sub3"/>
</dbReference>
<proteinExistence type="inferred from homology"/>
<dbReference type="GO" id="GO:0046872">
    <property type="term" value="F:metal ion binding"/>
    <property type="evidence" value="ECO:0007669"/>
    <property type="project" value="UniProtKB-KW"/>
</dbReference>
<protein>
    <recommendedName>
        <fullName evidence="3">DNA topoisomerase</fullName>
        <ecNumber evidence="3">5.6.2.1</ecNumber>
    </recommendedName>
</protein>
<evidence type="ECO:0000256" key="6">
    <source>
        <dbReference type="ARBA" id="ARBA00023029"/>
    </source>
</evidence>
<gene>
    <name evidence="12" type="ORF">LCMiAC01_03230</name>
</gene>
<keyword evidence="5" id="KW-0460">Magnesium</keyword>
<evidence type="ECO:0000256" key="5">
    <source>
        <dbReference type="ARBA" id="ARBA00022842"/>
    </source>
</evidence>
<dbReference type="InterPro" id="IPR025589">
    <property type="entry name" value="Toprim_C_rpt"/>
</dbReference>
<dbReference type="InterPro" id="IPR023405">
    <property type="entry name" value="Topo_IA_core_domain"/>
</dbReference>
<dbReference type="InterPro" id="IPR003602">
    <property type="entry name" value="Topo_IA_DNA-bd_dom"/>
</dbReference>
<dbReference type="SMART" id="SM00436">
    <property type="entry name" value="TOP1Bc"/>
    <property type="match status" value="1"/>
</dbReference>
<dbReference type="GO" id="GO:0003917">
    <property type="term" value="F:DNA topoisomerase type I (single strand cut, ATP-independent) activity"/>
    <property type="evidence" value="ECO:0007669"/>
    <property type="project" value="UniProtKB-EC"/>
</dbReference>
<dbReference type="Pfam" id="PF13368">
    <property type="entry name" value="Toprim_C_rpt"/>
    <property type="match status" value="2"/>
</dbReference>
<dbReference type="Pfam" id="PF01751">
    <property type="entry name" value="Toprim"/>
    <property type="match status" value="1"/>
</dbReference>
<dbReference type="PANTHER" id="PTHR42785">
    <property type="entry name" value="DNA TOPOISOMERASE, TYPE IA, CORE"/>
    <property type="match status" value="1"/>
</dbReference>
<dbReference type="InterPro" id="IPR013824">
    <property type="entry name" value="Topo_IA_cen_sub1"/>
</dbReference>
<dbReference type="PANTHER" id="PTHR42785:SF1">
    <property type="entry name" value="DNA TOPOISOMERASE"/>
    <property type="match status" value="1"/>
</dbReference>
<dbReference type="InterPro" id="IPR005733">
    <property type="entry name" value="TopoI_bac-type"/>
</dbReference>
<dbReference type="InterPro" id="IPR023406">
    <property type="entry name" value="Topo_IA_AS"/>
</dbReference>
<dbReference type="PROSITE" id="PS00396">
    <property type="entry name" value="TOPO_IA_1"/>
    <property type="match status" value="1"/>
</dbReference>
<dbReference type="GO" id="GO:0006265">
    <property type="term" value="P:DNA topological change"/>
    <property type="evidence" value="ECO:0007669"/>
    <property type="project" value="InterPro"/>
</dbReference>
<evidence type="ECO:0000256" key="1">
    <source>
        <dbReference type="ARBA" id="ARBA00000213"/>
    </source>
</evidence>
<evidence type="ECO:0000256" key="4">
    <source>
        <dbReference type="ARBA" id="ARBA00022723"/>
    </source>
</evidence>